<proteinExistence type="predicted"/>
<protein>
    <recommendedName>
        <fullName evidence="3">RNA-binding protein</fullName>
    </recommendedName>
</protein>
<name>A0A2J0LG26_9BACT</name>
<dbReference type="AlphaFoldDB" id="A0A2J0LG26"/>
<dbReference type="EMBL" id="PFGP01000028">
    <property type="protein sequence ID" value="PIW66802.1"/>
    <property type="molecule type" value="Genomic_DNA"/>
</dbReference>
<gene>
    <name evidence="1" type="ORF">COW11_01395</name>
</gene>
<dbReference type="InterPro" id="IPR010298">
    <property type="entry name" value="YacP-like"/>
</dbReference>
<dbReference type="Pfam" id="PF05991">
    <property type="entry name" value="NYN_YacP"/>
    <property type="match status" value="1"/>
</dbReference>
<sequence length="154" mass="17321">MTFLFDGYNIIYKIARLEKKLDNSLEAARLALVSMVKAHSAKGNEYIVVFEGKDEHSGLYQQQTGGAIKVVFTRTHEEADNRIITILKNAKDASDISVVSDDNYVRNHAKAFGALSISAREFFKKSDISRSRIEAVKPVNESKINEELKKIWGV</sequence>
<comment type="caution">
    <text evidence="1">The sequence shown here is derived from an EMBL/GenBank/DDBJ whole genome shotgun (WGS) entry which is preliminary data.</text>
</comment>
<dbReference type="PANTHER" id="PTHR34547:SF1">
    <property type="entry name" value="YACP-LIKE NYN DOMAIN PROTEIN"/>
    <property type="match status" value="1"/>
</dbReference>
<evidence type="ECO:0008006" key="3">
    <source>
        <dbReference type="Google" id="ProtNLM"/>
    </source>
</evidence>
<evidence type="ECO:0000313" key="1">
    <source>
        <dbReference type="EMBL" id="PIW66802.1"/>
    </source>
</evidence>
<reference evidence="1 2" key="1">
    <citation type="submission" date="2017-09" db="EMBL/GenBank/DDBJ databases">
        <title>Depth-based differentiation of microbial function through sediment-hosted aquifers and enrichment of novel symbionts in the deep terrestrial subsurface.</title>
        <authorList>
            <person name="Probst A.J."/>
            <person name="Ladd B."/>
            <person name="Jarett J.K."/>
            <person name="Geller-Mcgrath D.E."/>
            <person name="Sieber C.M."/>
            <person name="Emerson J.B."/>
            <person name="Anantharaman K."/>
            <person name="Thomas B.C."/>
            <person name="Malmstrom R."/>
            <person name="Stieglmeier M."/>
            <person name="Klingl A."/>
            <person name="Woyke T."/>
            <person name="Ryan C.M."/>
            <person name="Banfield J.F."/>
        </authorList>
    </citation>
    <scope>NUCLEOTIDE SEQUENCE [LARGE SCALE GENOMIC DNA]</scope>
    <source>
        <strain evidence="1">CG12_big_fil_rev_8_21_14_0_65_43_15</strain>
    </source>
</reference>
<dbReference type="PANTHER" id="PTHR34547">
    <property type="entry name" value="YACP-LIKE NYN DOMAIN PROTEIN"/>
    <property type="match status" value="1"/>
</dbReference>
<evidence type="ECO:0000313" key="2">
    <source>
        <dbReference type="Proteomes" id="UP000231267"/>
    </source>
</evidence>
<organism evidence="1 2">
    <name type="scientific">Candidatus Taenaricola geysiri</name>
    <dbReference type="NCBI Taxonomy" id="1974752"/>
    <lineage>
        <taxon>Bacteria</taxon>
        <taxon>Pseudomonadati</taxon>
        <taxon>Candidatus Omnitrophota</taxon>
        <taxon>Candidatus Taenaricola</taxon>
    </lineage>
</organism>
<accession>A0A2J0LG26</accession>
<dbReference type="Proteomes" id="UP000231267">
    <property type="component" value="Unassembled WGS sequence"/>
</dbReference>